<reference evidence="14" key="1">
    <citation type="submission" date="2019-11" db="EMBL/GenBank/DDBJ databases">
        <authorList>
            <person name="Feng L."/>
        </authorList>
    </citation>
    <scope>NUCLEOTIDE SEQUENCE</scope>
    <source>
        <strain evidence="14">SsimulansLFYP27</strain>
    </source>
</reference>
<evidence type="ECO:0000256" key="5">
    <source>
        <dbReference type="ARBA" id="ARBA00022723"/>
    </source>
</evidence>
<sequence length="306" mass="33911">MTQHFNKGVLFYHQAAGQGNLYKSIGQVTESLVQMCDDLTIKLSKEEGDIKKFCDTVAQNDDHSYDIFFILGGDGTVNELVNGVVKNELNIPIGIIPGGTFNDFAKTLNLAARPVQAAQQLLEAKVKSFDVLDINGHIALNFAGIGMMVENAENVDSNSKKVFGKLSYIFTTLKVIADPETYKYEVKVNGESYSGETSMILIANGNFVGGSRIPLEDLSPCDGKMNIFLFKNHNMSLIKDFFHVKDSMNWNDITENITLVSTDEATLETTPNTKMDIDGEILFDTPAEIKLLKDKVKLLYVDIENE</sequence>
<dbReference type="SMART" id="SM00046">
    <property type="entry name" value="DAGKc"/>
    <property type="match status" value="1"/>
</dbReference>
<keyword evidence="7 14" id="KW-0418">Kinase</keyword>
<evidence type="ECO:0000256" key="4">
    <source>
        <dbReference type="ARBA" id="ARBA00022679"/>
    </source>
</evidence>
<dbReference type="GO" id="GO:0008654">
    <property type="term" value="P:phospholipid biosynthetic process"/>
    <property type="evidence" value="ECO:0007669"/>
    <property type="project" value="UniProtKB-KW"/>
</dbReference>
<evidence type="ECO:0000256" key="3">
    <source>
        <dbReference type="ARBA" id="ARBA00022516"/>
    </source>
</evidence>
<dbReference type="GO" id="GO:0004143">
    <property type="term" value="F:ATP-dependent diacylglycerol kinase activity"/>
    <property type="evidence" value="ECO:0007669"/>
    <property type="project" value="TreeGrafter"/>
</dbReference>
<dbReference type="InterPro" id="IPR001206">
    <property type="entry name" value="Diacylglycerol_kinase_cat_dom"/>
</dbReference>
<dbReference type="InterPro" id="IPR017438">
    <property type="entry name" value="ATP-NAD_kinase_N"/>
</dbReference>
<keyword evidence="11" id="KW-0594">Phospholipid biosynthesis</keyword>
<evidence type="ECO:0000256" key="8">
    <source>
        <dbReference type="ARBA" id="ARBA00022840"/>
    </source>
</evidence>
<comment type="cofactor">
    <cofactor evidence="1">
        <name>Mg(2+)</name>
        <dbReference type="ChEBI" id="CHEBI:18420"/>
    </cofactor>
</comment>
<dbReference type="EMBL" id="CACRUO010000021">
    <property type="protein sequence ID" value="VYT88408.1"/>
    <property type="molecule type" value="Genomic_DNA"/>
</dbReference>
<dbReference type="EC" id="2.7.1.-" evidence="14"/>
<keyword evidence="8" id="KW-0067">ATP-binding</keyword>
<dbReference type="PANTHER" id="PTHR12358:SF106">
    <property type="entry name" value="LIPID KINASE YEGS"/>
    <property type="match status" value="1"/>
</dbReference>
<dbReference type="Pfam" id="PF19279">
    <property type="entry name" value="YegS_C"/>
    <property type="match status" value="1"/>
</dbReference>
<dbReference type="InterPro" id="IPR050187">
    <property type="entry name" value="Lipid_Phosphate_FormReg"/>
</dbReference>
<evidence type="ECO:0000256" key="1">
    <source>
        <dbReference type="ARBA" id="ARBA00001946"/>
    </source>
</evidence>
<organism evidence="14">
    <name type="scientific">Staphylococcus simulans</name>
    <dbReference type="NCBI Taxonomy" id="1286"/>
    <lineage>
        <taxon>Bacteria</taxon>
        <taxon>Bacillati</taxon>
        <taxon>Bacillota</taxon>
        <taxon>Bacilli</taxon>
        <taxon>Bacillales</taxon>
        <taxon>Staphylococcaceae</taxon>
        <taxon>Staphylococcus</taxon>
    </lineage>
</organism>
<dbReference type="InterPro" id="IPR045540">
    <property type="entry name" value="YegS/DAGK_C"/>
</dbReference>
<dbReference type="NCBIfam" id="TIGR00147">
    <property type="entry name" value="YegS/Rv2252/BmrU family lipid kinase"/>
    <property type="match status" value="1"/>
</dbReference>
<evidence type="ECO:0000256" key="2">
    <source>
        <dbReference type="ARBA" id="ARBA00005983"/>
    </source>
</evidence>
<dbReference type="Pfam" id="PF00781">
    <property type="entry name" value="DAGK_cat"/>
    <property type="match status" value="1"/>
</dbReference>
<evidence type="ECO:0000256" key="6">
    <source>
        <dbReference type="ARBA" id="ARBA00022741"/>
    </source>
</evidence>
<keyword evidence="6" id="KW-0547">Nucleotide-binding</keyword>
<dbReference type="PANTHER" id="PTHR12358">
    <property type="entry name" value="SPHINGOSINE KINASE"/>
    <property type="match status" value="1"/>
</dbReference>
<dbReference type="RefSeq" id="WP_156666574.1">
    <property type="nucleotide sequence ID" value="NZ_CACRUO010000021.1"/>
</dbReference>
<evidence type="ECO:0000259" key="13">
    <source>
        <dbReference type="PROSITE" id="PS50146"/>
    </source>
</evidence>
<keyword evidence="5" id="KW-0479">Metal-binding</keyword>
<evidence type="ECO:0000256" key="7">
    <source>
        <dbReference type="ARBA" id="ARBA00022777"/>
    </source>
</evidence>
<dbReference type="SUPFAM" id="SSF111331">
    <property type="entry name" value="NAD kinase/diacylglycerol kinase-like"/>
    <property type="match status" value="1"/>
</dbReference>
<dbReference type="GO" id="GO:0005524">
    <property type="term" value="F:ATP binding"/>
    <property type="evidence" value="ECO:0007669"/>
    <property type="project" value="UniProtKB-KW"/>
</dbReference>
<keyword evidence="3" id="KW-0444">Lipid biosynthesis</keyword>
<keyword evidence="9" id="KW-0460">Magnesium</keyword>
<gene>
    <name evidence="14" type="ORF">SSLFYP27_00881</name>
</gene>
<keyword evidence="4 14" id="KW-0808">Transferase</keyword>
<dbReference type="GO" id="GO:0046872">
    <property type="term" value="F:metal ion binding"/>
    <property type="evidence" value="ECO:0007669"/>
    <property type="project" value="UniProtKB-KW"/>
</dbReference>
<evidence type="ECO:0000256" key="10">
    <source>
        <dbReference type="ARBA" id="ARBA00023098"/>
    </source>
</evidence>
<dbReference type="Gene3D" id="2.60.200.40">
    <property type="match status" value="1"/>
</dbReference>
<keyword evidence="10" id="KW-0443">Lipid metabolism</keyword>
<dbReference type="GO" id="GO:0005886">
    <property type="term" value="C:plasma membrane"/>
    <property type="evidence" value="ECO:0007669"/>
    <property type="project" value="TreeGrafter"/>
</dbReference>
<name>A0A6N3ADF5_STASI</name>
<feature type="domain" description="DAGKc" evidence="13">
    <location>
        <begin position="38"/>
        <end position="138"/>
    </location>
</feature>
<protein>
    <submittedName>
        <fullName evidence="14">Lipid kinase</fullName>
        <ecNumber evidence="14">2.7.1.-</ecNumber>
    </submittedName>
</protein>
<evidence type="ECO:0000256" key="12">
    <source>
        <dbReference type="ARBA" id="ARBA00023264"/>
    </source>
</evidence>
<dbReference type="InterPro" id="IPR016064">
    <property type="entry name" value="NAD/diacylglycerol_kinase_sf"/>
</dbReference>
<dbReference type="PROSITE" id="PS50146">
    <property type="entry name" value="DAGK"/>
    <property type="match status" value="1"/>
</dbReference>
<keyword evidence="12" id="KW-1208">Phospholipid metabolism</keyword>
<dbReference type="AlphaFoldDB" id="A0A6N3ADF5"/>
<proteinExistence type="inferred from homology"/>
<dbReference type="InterPro" id="IPR005218">
    <property type="entry name" value="Diacylglycerol/lipid_kinase"/>
</dbReference>
<dbReference type="Gene3D" id="3.40.50.10330">
    <property type="entry name" value="Probable inorganic polyphosphate/atp-NAD kinase, domain 1"/>
    <property type="match status" value="1"/>
</dbReference>
<comment type="similarity">
    <text evidence="2">Belongs to the diacylglycerol/lipid kinase family.</text>
</comment>
<evidence type="ECO:0000256" key="9">
    <source>
        <dbReference type="ARBA" id="ARBA00022842"/>
    </source>
</evidence>
<accession>A0A6N3ADF5</accession>
<evidence type="ECO:0000313" key="14">
    <source>
        <dbReference type="EMBL" id="VYT88408.1"/>
    </source>
</evidence>
<evidence type="ECO:0000256" key="11">
    <source>
        <dbReference type="ARBA" id="ARBA00023209"/>
    </source>
</evidence>